<dbReference type="AlphaFoldDB" id="A0A410G6D9"/>
<evidence type="ECO:0000259" key="2">
    <source>
        <dbReference type="Pfam" id="PF13648"/>
    </source>
</evidence>
<evidence type="ECO:0000313" key="4">
    <source>
        <dbReference type="Proteomes" id="UP000285517"/>
    </source>
</evidence>
<dbReference type="OrthoDB" id="1163617at2"/>
<protein>
    <recommendedName>
        <fullName evidence="2">Lipocalin-like domain-containing protein</fullName>
    </recommendedName>
</protein>
<reference evidence="3 4" key="1">
    <citation type="submission" date="2019-01" db="EMBL/GenBank/DDBJ databases">
        <title>Complete genome sequencing of Aequorivita sp. H23M31.</title>
        <authorList>
            <person name="Bae J.-W."/>
        </authorList>
    </citation>
    <scope>NUCLEOTIDE SEQUENCE [LARGE SCALE GENOMIC DNA]</scope>
    <source>
        <strain evidence="3 4">H23M31</strain>
    </source>
</reference>
<dbReference type="Proteomes" id="UP000285517">
    <property type="component" value="Chromosome"/>
</dbReference>
<proteinExistence type="predicted"/>
<feature type="signal peptide" evidence="1">
    <location>
        <begin position="1"/>
        <end position="24"/>
    </location>
</feature>
<feature type="domain" description="Lipocalin-like" evidence="2">
    <location>
        <begin position="31"/>
        <end position="115"/>
    </location>
</feature>
<dbReference type="KEGG" id="aev:EI546_14395"/>
<feature type="chain" id="PRO_5019089193" description="Lipocalin-like domain-containing protein" evidence="1">
    <location>
        <begin position="25"/>
        <end position="131"/>
    </location>
</feature>
<dbReference type="Pfam" id="PF13648">
    <property type="entry name" value="Lipocalin_4"/>
    <property type="match status" value="1"/>
</dbReference>
<evidence type="ECO:0000313" key="3">
    <source>
        <dbReference type="EMBL" id="QAA82833.1"/>
    </source>
</evidence>
<dbReference type="PROSITE" id="PS51257">
    <property type="entry name" value="PROKAR_LIPOPROTEIN"/>
    <property type="match status" value="1"/>
</dbReference>
<accession>A0A410G6D9</accession>
<dbReference type="RefSeq" id="WP_128251197.1">
    <property type="nucleotide sequence ID" value="NZ_CP034951.1"/>
</dbReference>
<gene>
    <name evidence="3" type="ORF">EI546_14395</name>
</gene>
<organism evidence="3 4">
    <name type="scientific">Aequorivita ciconiae</name>
    <dbReference type="NCBI Taxonomy" id="2494375"/>
    <lineage>
        <taxon>Bacteria</taxon>
        <taxon>Pseudomonadati</taxon>
        <taxon>Bacteroidota</taxon>
        <taxon>Flavobacteriia</taxon>
        <taxon>Flavobacteriales</taxon>
        <taxon>Flavobacteriaceae</taxon>
        <taxon>Aequorivita</taxon>
    </lineage>
</organism>
<keyword evidence="1" id="KW-0732">Signal</keyword>
<dbReference type="EMBL" id="CP034951">
    <property type="protein sequence ID" value="QAA82833.1"/>
    <property type="molecule type" value="Genomic_DNA"/>
</dbReference>
<sequence length="131" mass="14718">MKLLKNLSLALLLTVLLVGCSKNDDDNSASLIGSWKITSQKLNNVTLPLDACELKSVITFDSKYITIKDYYGDDCENFDTEALPYTRNGNNLTVGIGEEMETVKILTLSQSTLEIETRDEEFVLVQKYTRL</sequence>
<evidence type="ECO:0000256" key="1">
    <source>
        <dbReference type="SAM" id="SignalP"/>
    </source>
</evidence>
<dbReference type="InterPro" id="IPR024311">
    <property type="entry name" value="Lipocalin-like"/>
</dbReference>
<keyword evidence="4" id="KW-1185">Reference proteome</keyword>
<name>A0A410G6D9_9FLAO</name>